<reference evidence="1" key="1">
    <citation type="journal article" date="2015" name="Antimicrob. Agents Chemother.">
        <title>Complete nucleotide sequence of a conjugative plasmid carrying bla(PER-1).</title>
        <authorList>
            <person name="Li R."/>
            <person name="Wong M.H."/>
            <person name="Zhou Y."/>
            <person name="Chan E.W."/>
            <person name="Chen S."/>
        </authorList>
    </citation>
    <scope>NUCLEOTIDE SEQUENCE</scope>
    <source>
        <strain evidence="1">V36</strain>
        <plasmid evidence="1">pVPH1</plasmid>
    </source>
</reference>
<gene>
    <name evidence="1" type="ORF">pVPH1_0114</name>
</gene>
<sequence>MSSHQEGDHLLVDSSKFEEITMTTSLKQKAIGLAAAQVLKFNNEYKGTWYDGYLLLLECMQQDREPEHCAIRDDVEFWSWHEVVQFIDKEAENIWKPMENELADTKQLIVHDAASGLDKFCGIDVERFGELDKACQTIVLNKAVVLAVDKVNRDEPESEQTKFHVRSYSGRFMYGRTCLGIDVPPGKDLSAVASCMGNLFKFLGTPRQDQMGKGTIYYWPNIEQCESHDVAL</sequence>
<name>A0A0C5HCX1_VIBPH</name>
<accession>A0A0C5HCX1</accession>
<evidence type="ECO:0000313" key="1">
    <source>
        <dbReference type="EMBL" id="AJP18286.1"/>
    </source>
</evidence>
<keyword evidence="1" id="KW-0614">Plasmid</keyword>
<proteinExistence type="predicted"/>
<protein>
    <submittedName>
        <fullName evidence="1">Uncharacterized protein</fullName>
    </submittedName>
</protein>
<dbReference type="EMBL" id="KP688397">
    <property type="protein sequence ID" value="AJP18286.1"/>
    <property type="molecule type" value="Genomic_DNA"/>
</dbReference>
<organism evidence="1">
    <name type="scientific">Vibrio parahaemolyticus</name>
    <dbReference type="NCBI Taxonomy" id="670"/>
    <lineage>
        <taxon>Bacteria</taxon>
        <taxon>Pseudomonadati</taxon>
        <taxon>Pseudomonadota</taxon>
        <taxon>Gammaproteobacteria</taxon>
        <taxon>Vibrionales</taxon>
        <taxon>Vibrionaceae</taxon>
        <taxon>Vibrio</taxon>
    </lineage>
</organism>
<geneLocation type="plasmid" evidence="1">
    <name>pVPH1</name>
</geneLocation>
<dbReference type="AlphaFoldDB" id="A0A0C5HCX1"/>